<keyword evidence="1" id="KW-0812">Transmembrane</keyword>
<dbReference type="Proteomes" id="UP000032352">
    <property type="component" value="Chromosome"/>
</dbReference>
<reference evidence="2 3" key="1">
    <citation type="journal article" date="2015" name="Genome Announc.">
        <title>Draft Genome Sequences of Marine Isolates of Thalassomonas viridans and Thalassomonas actiniarum.</title>
        <authorList>
            <person name="Olonade I."/>
            <person name="van Zyl L.J."/>
            <person name="Trindade M."/>
        </authorList>
    </citation>
    <scope>NUCLEOTIDE SEQUENCE [LARGE SCALE GENOMIC DNA]</scope>
    <source>
        <strain evidence="2 3">XOM25</strain>
    </source>
</reference>
<name>A0AAF0C594_9GAMM</name>
<feature type="transmembrane region" description="Helical" evidence="1">
    <location>
        <begin position="127"/>
        <end position="148"/>
    </location>
</feature>
<keyword evidence="1" id="KW-1133">Transmembrane helix</keyword>
<gene>
    <name evidence="2" type="ORF">SG34_016825</name>
</gene>
<dbReference type="KEGG" id="tvd:SG34_016825"/>
<reference evidence="2 3" key="2">
    <citation type="journal article" date="2022" name="Mar. Drugs">
        <title>Bioassay-Guided Fractionation Leads to the Detection of Cholic Acid Generated by the Rare Thalassomonas sp.</title>
        <authorList>
            <person name="Pheiffer F."/>
            <person name="Schneider Y.K."/>
            <person name="Hansen E.H."/>
            <person name="Andersen J.H."/>
            <person name="Isaksson J."/>
            <person name="Busche T."/>
            <person name="R C."/>
            <person name="Kalinowski J."/>
            <person name="Zyl L.V."/>
            <person name="Trindade M."/>
        </authorList>
    </citation>
    <scope>NUCLEOTIDE SEQUENCE [LARGE SCALE GENOMIC DNA]</scope>
    <source>
        <strain evidence="2 3">XOM25</strain>
    </source>
</reference>
<organism evidence="2 3">
    <name type="scientific">Thalassomonas viridans</name>
    <dbReference type="NCBI Taxonomy" id="137584"/>
    <lineage>
        <taxon>Bacteria</taxon>
        <taxon>Pseudomonadati</taxon>
        <taxon>Pseudomonadota</taxon>
        <taxon>Gammaproteobacteria</taxon>
        <taxon>Alteromonadales</taxon>
        <taxon>Colwelliaceae</taxon>
        <taxon>Thalassomonas</taxon>
    </lineage>
</organism>
<dbReference type="RefSeq" id="WP_044842793.1">
    <property type="nucleotide sequence ID" value="NZ_CP059733.1"/>
</dbReference>
<protein>
    <submittedName>
        <fullName evidence="2">Uncharacterized protein</fullName>
    </submittedName>
</protein>
<accession>A0AAF0C594</accession>
<evidence type="ECO:0000256" key="1">
    <source>
        <dbReference type="SAM" id="Phobius"/>
    </source>
</evidence>
<keyword evidence="1" id="KW-0472">Membrane</keyword>
<dbReference type="InterPro" id="IPR056918">
    <property type="entry name" value="8xMP"/>
</dbReference>
<feature type="transmembrane region" description="Helical" evidence="1">
    <location>
        <begin position="52"/>
        <end position="70"/>
    </location>
</feature>
<proteinExistence type="predicted"/>
<dbReference type="AlphaFoldDB" id="A0AAF0C594"/>
<feature type="transmembrane region" description="Helical" evidence="1">
    <location>
        <begin position="30"/>
        <end position="46"/>
    </location>
</feature>
<evidence type="ECO:0000313" key="2">
    <source>
        <dbReference type="EMBL" id="WDE03087.1"/>
    </source>
</evidence>
<dbReference type="EMBL" id="CP059733">
    <property type="protein sequence ID" value="WDE03087.1"/>
    <property type="molecule type" value="Genomic_DNA"/>
</dbReference>
<sequence length="156" mass="17450">MSDNTENDFEKFKLILDLWKSENPIKTNKLQVLLLVNGIIISVAQLTGGFIYQNWVLCAAGAGLSLIWLLSIGRTVFFQNVWQVELDRLANQYTADPRFQVINTQETEKSPNIGAWTRALGSVSSRFYLLGSPLIFTVGWLVLLFIVLSNGSPTTP</sequence>
<evidence type="ECO:0000313" key="3">
    <source>
        <dbReference type="Proteomes" id="UP000032352"/>
    </source>
</evidence>
<dbReference type="Pfam" id="PF24838">
    <property type="entry name" value="8xMP"/>
    <property type="match status" value="1"/>
</dbReference>
<keyword evidence="3" id="KW-1185">Reference proteome</keyword>